<dbReference type="InterPro" id="IPR020846">
    <property type="entry name" value="MFS_dom"/>
</dbReference>
<dbReference type="AlphaFoldDB" id="A0A949TR39"/>
<dbReference type="RefSeq" id="WP_218324063.1">
    <property type="nucleotide sequence ID" value="NZ_JAEEGC010000255.1"/>
</dbReference>
<feature type="transmembrane region" description="Helical" evidence="8">
    <location>
        <begin position="296"/>
        <end position="318"/>
    </location>
</feature>
<feature type="transmembrane region" description="Helical" evidence="8">
    <location>
        <begin position="104"/>
        <end position="125"/>
    </location>
</feature>
<evidence type="ECO:0000313" key="10">
    <source>
        <dbReference type="EMBL" id="MBV7276990.1"/>
    </source>
</evidence>
<evidence type="ECO:0000256" key="4">
    <source>
        <dbReference type="ARBA" id="ARBA00022475"/>
    </source>
</evidence>
<dbReference type="InterPro" id="IPR011701">
    <property type="entry name" value="MFS"/>
</dbReference>
<dbReference type="NCBIfam" id="TIGR00711">
    <property type="entry name" value="efflux_EmrB"/>
    <property type="match status" value="1"/>
</dbReference>
<feature type="transmembrane region" description="Helical" evidence="8">
    <location>
        <begin position="51"/>
        <end position="70"/>
    </location>
</feature>
<gene>
    <name evidence="10" type="ORF">I6U48_29415</name>
</gene>
<feature type="domain" description="Major facilitator superfamily (MFS) profile" evidence="9">
    <location>
        <begin position="13"/>
        <end position="505"/>
    </location>
</feature>
<sequence>MEKNKAASYKWVILITIVSGCFMVSLDSSIVNLAITKMMTTFNATLDQIKWVLTVYTLVMGITIPASGYLSDRYGTKNVFVLSIVLFTIGSLLCGLSWNGTSIVISRIVQGIGGGLIIPIANTILMSTFDKEERGMAIGVMGIAVMAAPAIGPTLGGYIIENLDWRLIFLINIPIGIAGTILASIVLKNSEHKSTKNLDIIGFITCSIGLGCILYVLGGDNIDWGDIKNIVLIIIGCYSLIIFVANELMISDPMLDLRLLKNYTFCMSNIILNIAVLALYGGIFLVPIFMQQLKGLSPFQTGLVLFPEAIATAVSMVISGKFSNKVDTRVMAVLALILLALNSYSMSKITLNTPSNDITMLLLLRGMGVGLLIAPVQTAGFNAVLKREMPNASAIINTMKQIGASVGITIITSIMQYRNTINYADISSKINAFNPNSITLLKLIQGIFLGSGLSQADAQGAAITEVYAVVAKQAELQALNDTMFVICIISIITILPTLLLKENKGTNGEVMGDS</sequence>
<dbReference type="Proteomes" id="UP000694308">
    <property type="component" value="Unassembled WGS sequence"/>
</dbReference>
<dbReference type="PANTHER" id="PTHR42718">
    <property type="entry name" value="MAJOR FACILITATOR SUPERFAMILY MULTIDRUG TRANSPORTER MFSC"/>
    <property type="match status" value="1"/>
</dbReference>
<feature type="transmembrane region" description="Helical" evidence="8">
    <location>
        <begin position="230"/>
        <end position="249"/>
    </location>
</feature>
<evidence type="ECO:0000256" key="6">
    <source>
        <dbReference type="ARBA" id="ARBA00022989"/>
    </source>
</evidence>
<feature type="transmembrane region" description="Helical" evidence="8">
    <location>
        <begin position="358"/>
        <end position="385"/>
    </location>
</feature>
<dbReference type="Pfam" id="PF07690">
    <property type="entry name" value="MFS_1"/>
    <property type="match status" value="1"/>
</dbReference>
<evidence type="ECO:0000256" key="5">
    <source>
        <dbReference type="ARBA" id="ARBA00022692"/>
    </source>
</evidence>
<feature type="transmembrane region" description="Helical" evidence="8">
    <location>
        <begin position="166"/>
        <end position="186"/>
    </location>
</feature>
<feature type="transmembrane region" description="Helical" evidence="8">
    <location>
        <begin position="330"/>
        <end position="346"/>
    </location>
</feature>
<dbReference type="PANTHER" id="PTHR42718:SF9">
    <property type="entry name" value="MAJOR FACILITATOR SUPERFAMILY MULTIDRUG TRANSPORTER MFSC"/>
    <property type="match status" value="1"/>
</dbReference>
<evidence type="ECO:0000256" key="3">
    <source>
        <dbReference type="ARBA" id="ARBA00022448"/>
    </source>
</evidence>
<reference evidence="10" key="1">
    <citation type="submission" date="2020-12" db="EMBL/GenBank/DDBJ databases">
        <title>Clostridium thailandense sp. nov., a novel acetogenic bacterium isolated from peat land soil in Thailand.</title>
        <authorList>
            <person name="Chaikitkaew S."/>
            <person name="Birkeland N.K."/>
        </authorList>
    </citation>
    <scope>NUCLEOTIDE SEQUENCE</scope>
    <source>
        <strain evidence="10">PL3</strain>
    </source>
</reference>
<evidence type="ECO:0000313" key="11">
    <source>
        <dbReference type="Proteomes" id="UP000694308"/>
    </source>
</evidence>
<feature type="transmembrane region" description="Helical" evidence="8">
    <location>
        <begin position="482"/>
        <end position="500"/>
    </location>
</feature>
<feature type="transmembrane region" description="Helical" evidence="8">
    <location>
        <begin position="79"/>
        <end position="98"/>
    </location>
</feature>
<keyword evidence="3" id="KW-0813">Transport</keyword>
<evidence type="ECO:0000259" key="9">
    <source>
        <dbReference type="PROSITE" id="PS50850"/>
    </source>
</evidence>
<feature type="transmembrane region" description="Helical" evidence="8">
    <location>
        <begin position="270"/>
        <end position="290"/>
    </location>
</feature>
<feature type="transmembrane region" description="Helical" evidence="8">
    <location>
        <begin position="198"/>
        <end position="218"/>
    </location>
</feature>
<protein>
    <submittedName>
        <fullName evidence="10">DHA2 family efflux MFS transporter permease subunit</fullName>
    </submittedName>
</protein>
<dbReference type="CDD" id="cd17503">
    <property type="entry name" value="MFS_LmrB_MDR_like"/>
    <property type="match status" value="1"/>
</dbReference>
<keyword evidence="6 8" id="KW-1133">Transmembrane helix</keyword>
<evidence type="ECO:0000256" key="2">
    <source>
        <dbReference type="ARBA" id="ARBA00008537"/>
    </source>
</evidence>
<comment type="caution">
    <text evidence="10">The sequence shown here is derived from an EMBL/GenBank/DDBJ whole genome shotgun (WGS) entry which is preliminary data.</text>
</comment>
<accession>A0A949TR39</accession>
<comment type="subcellular location">
    <subcellularLocation>
        <location evidence="1">Cell membrane</location>
        <topology evidence="1">Multi-pass membrane protein</topology>
    </subcellularLocation>
</comment>
<dbReference type="GO" id="GO:0005886">
    <property type="term" value="C:plasma membrane"/>
    <property type="evidence" value="ECO:0007669"/>
    <property type="project" value="UniProtKB-SubCell"/>
</dbReference>
<dbReference type="PROSITE" id="PS51257">
    <property type="entry name" value="PROKAR_LIPOPROTEIN"/>
    <property type="match status" value="1"/>
</dbReference>
<evidence type="ECO:0000256" key="8">
    <source>
        <dbReference type="SAM" id="Phobius"/>
    </source>
</evidence>
<proteinExistence type="inferred from homology"/>
<keyword evidence="7 8" id="KW-0472">Membrane</keyword>
<feature type="transmembrane region" description="Helical" evidence="8">
    <location>
        <begin position="12"/>
        <end position="31"/>
    </location>
</feature>
<keyword evidence="5 8" id="KW-0812">Transmembrane</keyword>
<evidence type="ECO:0000256" key="1">
    <source>
        <dbReference type="ARBA" id="ARBA00004651"/>
    </source>
</evidence>
<feature type="transmembrane region" description="Helical" evidence="8">
    <location>
        <begin position="137"/>
        <end position="160"/>
    </location>
</feature>
<dbReference type="GO" id="GO:0022857">
    <property type="term" value="F:transmembrane transporter activity"/>
    <property type="evidence" value="ECO:0007669"/>
    <property type="project" value="InterPro"/>
</dbReference>
<dbReference type="PROSITE" id="PS50850">
    <property type="entry name" value="MFS"/>
    <property type="match status" value="1"/>
</dbReference>
<name>A0A949TR39_9CLOT</name>
<comment type="similarity">
    <text evidence="2">Belongs to the major facilitator superfamily. EmrB family.</text>
</comment>
<keyword evidence="11" id="KW-1185">Reference proteome</keyword>
<evidence type="ECO:0000256" key="7">
    <source>
        <dbReference type="ARBA" id="ARBA00023136"/>
    </source>
</evidence>
<organism evidence="10 11">
    <name type="scientific">Clostridium thailandense</name>
    <dbReference type="NCBI Taxonomy" id="2794346"/>
    <lineage>
        <taxon>Bacteria</taxon>
        <taxon>Bacillati</taxon>
        <taxon>Bacillota</taxon>
        <taxon>Clostridia</taxon>
        <taxon>Eubacteriales</taxon>
        <taxon>Clostridiaceae</taxon>
        <taxon>Clostridium</taxon>
    </lineage>
</organism>
<keyword evidence="4" id="KW-1003">Cell membrane</keyword>
<dbReference type="EMBL" id="JAEEGC010000255">
    <property type="protein sequence ID" value="MBV7276990.1"/>
    <property type="molecule type" value="Genomic_DNA"/>
</dbReference>
<dbReference type="InterPro" id="IPR004638">
    <property type="entry name" value="EmrB-like"/>
</dbReference>